<dbReference type="OrthoDB" id="3025387at2759"/>
<dbReference type="Proteomes" id="UP000054270">
    <property type="component" value="Unassembled WGS sequence"/>
</dbReference>
<protein>
    <submittedName>
        <fullName evidence="1">Uncharacterized protein</fullName>
    </submittedName>
</protein>
<accession>A0A0D2P226</accession>
<sequence length="70" mass="7556">MQWKFIVLTASQVFAIATANNVFTATRVYHTLITKSPFLVDVTSVTTWTEGSSISATDVTTAAPTPTIAY</sequence>
<proteinExistence type="predicted"/>
<name>A0A0D2P226_HYPSF</name>
<dbReference type="OMA" id="MQWKFIV"/>
<reference evidence="2" key="1">
    <citation type="submission" date="2014-04" db="EMBL/GenBank/DDBJ databases">
        <title>Evolutionary Origins and Diversification of the Mycorrhizal Mutualists.</title>
        <authorList>
            <consortium name="DOE Joint Genome Institute"/>
            <consortium name="Mycorrhizal Genomics Consortium"/>
            <person name="Kohler A."/>
            <person name="Kuo A."/>
            <person name="Nagy L.G."/>
            <person name="Floudas D."/>
            <person name="Copeland A."/>
            <person name="Barry K.W."/>
            <person name="Cichocki N."/>
            <person name="Veneault-Fourrey C."/>
            <person name="LaButti K."/>
            <person name="Lindquist E.A."/>
            <person name="Lipzen A."/>
            <person name="Lundell T."/>
            <person name="Morin E."/>
            <person name="Murat C."/>
            <person name="Riley R."/>
            <person name="Ohm R."/>
            <person name="Sun H."/>
            <person name="Tunlid A."/>
            <person name="Henrissat B."/>
            <person name="Grigoriev I.V."/>
            <person name="Hibbett D.S."/>
            <person name="Martin F."/>
        </authorList>
    </citation>
    <scope>NUCLEOTIDE SEQUENCE [LARGE SCALE GENOMIC DNA]</scope>
    <source>
        <strain evidence="2">FD-334 SS-4</strain>
    </source>
</reference>
<keyword evidence="2" id="KW-1185">Reference proteome</keyword>
<organism evidence="1 2">
    <name type="scientific">Hypholoma sublateritium (strain FD-334 SS-4)</name>
    <dbReference type="NCBI Taxonomy" id="945553"/>
    <lineage>
        <taxon>Eukaryota</taxon>
        <taxon>Fungi</taxon>
        <taxon>Dikarya</taxon>
        <taxon>Basidiomycota</taxon>
        <taxon>Agaricomycotina</taxon>
        <taxon>Agaricomycetes</taxon>
        <taxon>Agaricomycetidae</taxon>
        <taxon>Agaricales</taxon>
        <taxon>Agaricineae</taxon>
        <taxon>Strophariaceae</taxon>
        <taxon>Hypholoma</taxon>
    </lineage>
</organism>
<dbReference type="AlphaFoldDB" id="A0A0D2P226"/>
<dbReference type="EMBL" id="KN817547">
    <property type="protein sequence ID" value="KJA22741.1"/>
    <property type="molecule type" value="Genomic_DNA"/>
</dbReference>
<evidence type="ECO:0000313" key="2">
    <source>
        <dbReference type="Proteomes" id="UP000054270"/>
    </source>
</evidence>
<evidence type="ECO:0000313" key="1">
    <source>
        <dbReference type="EMBL" id="KJA22741.1"/>
    </source>
</evidence>
<gene>
    <name evidence="1" type="ORF">HYPSUDRAFT_201838</name>
</gene>